<dbReference type="HOGENOM" id="CLU_1936464_0_0_11"/>
<dbReference type="AlphaFoldDB" id="Q0S2A0"/>
<gene>
    <name evidence="1" type="ordered locus">RHA1_ro06563</name>
</gene>
<evidence type="ECO:0000313" key="1">
    <source>
        <dbReference type="EMBL" id="ABG98336.1"/>
    </source>
</evidence>
<accession>Q0S2A0</accession>
<protein>
    <submittedName>
        <fullName evidence="1">Uncharacterized protein</fullName>
    </submittedName>
</protein>
<dbReference type="eggNOG" id="ENOG50328XY">
    <property type="taxonomic scope" value="Bacteria"/>
</dbReference>
<dbReference type="PATRIC" id="fig|101510.16.peg.6618"/>
<dbReference type="KEGG" id="rha:RHA1_ro06563"/>
<sequence length="130" mass="14614">MSPTRRRNRKPSATSPEALAALLPNDLRSLEGLYTPGDYQAMRRQVVDWLNHAAPGHDHKLPPAVMNAAGCSAADYYRHALSMPVGIYEWAAPPPPVIEKPYEPTQEDLDLQAARAERLRRSQKRVFVTR</sequence>
<name>Q0S2A0_RHOJR</name>
<proteinExistence type="predicted"/>
<dbReference type="EMBL" id="CP000431">
    <property type="protein sequence ID" value="ABG98336.1"/>
    <property type="molecule type" value="Genomic_DNA"/>
</dbReference>
<organism evidence="1 2">
    <name type="scientific">Rhodococcus jostii (strain RHA1)</name>
    <dbReference type="NCBI Taxonomy" id="101510"/>
    <lineage>
        <taxon>Bacteria</taxon>
        <taxon>Bacillati</taxon>
        <taxon>Actinomycetota</taxon>
        <taxon>Actinomycetes</taxon>
        <taxon>Mycobacteriales</taxon>
        <taxon>Nocardiaceae</taxon>
        <taxon>Rhodococcus</taxon>
    </lineage>
</organism>
<reference evidence="2" key="1">
    <citation type="journal article" date="2006" name="Proc. Natl. Acad. Sci. U.S.A.">
        <title>The complete genome of Rhodococcus sp. RHA1 provides insights into a catabolic powerhouse.</title>
        <authorList>
            <person name="McLeod M.P."/>
            <person name="Warren R.L."/>
            <person name="Hsiao W.W.L."/>
            <person name="Araki N."/>
            <person name="Myhre M."/>
            <person name="Fernandes C."/>
            <person name="Miyazawa D."/>
            <person name="Wong W."/>
            <person name="Lillquist A.L."/>
            <person name="Wang D."/>
            <person name="Dosanjh M."/>
            <person name="Hara H."/>
            <person name="Petrescu A."/>
            <person name="Morin R.D."/>
            <person name="Yang G."/>
            <person name="Stott J.M."/>
            <person name="Schein J.E."/>
            <person name="Shin H."/>
            <person name="Smailus D."/>
            <person name="Siddiqui A.S."/>
            <person name="Marra M.A."/>
            <person name="Jones S.J.M."/>
            <person name="Holt R."/>
            <person name="Brinkman F.S.L."/>
            <person name="Miyauchi K."/>
            <person name="Fukuda M."/>
            <person name="Davies J.E."/>
            <person name="Mohn W.W."/>
            <person name="Eltis L.D."/>
        </authorList>
    </citation>
    <scope>NUCLEOTIDE SEQUENCE [LARGE SCALE GENOMIC DNA]</scope>
    <source>
        <strain evidence="2">RHA1</strain>
    </source>
</reference>
<dbReference type="Proteomes" id="UP000008710">
    <property type="component" value="Chromosome"/>
</dbReference>
<evidence type="ECO:0000313" key="2">
    <source>
        <dbReference type="Proteomes" id="UP000008710"/>
    </source>
</evidence>